<dbReference type="RefSeq" id="WP_145073687.1">
    <property type="nucleotide sequence ID" value="NZ_CP036425.1"/>
</dbReference>
<keyword evidence="1" id="KW-1133">Transmembrane helix</keyword>
<keyword evidence="1" id="KW-0812">Transmembrane</keyword>
<feature type="transmembrane region" description="Helical" evidence="1">
    <location>
        <begin position="83"/>
        <end position="107"/>
    </location>
</feature>
<dbReference type="EMBL" id="CP036425">
    <property type="protein sequence ID" value="QDU32313.1"/>
    <property type="molecule type" value="Genomic_DNA"/>
</dbReference>
<dbReference type="AlphaFoldDB" id="A0A517YQ14"/>
<evidence type="ECO:0000313" key="3">
    <source>
        <dbReference type="Proteomes" id="UP000317369"/>
    </source>
</evidence>
<evidence type="ECO:0008006" key="4">
    <source>
        <dbReference type="Google" id="ProtNLM"/>
    </source>
</evidence>
<evidence type="ECO:0000313" key="2">
    <source>
        <dbReference type="EMBL" id="QDU32313.1"/>
    </source>
</evidence>
<reference evidence="2 3" key="1">
    <citation type="submission" date="2019-02" db="EMBL/GenBank/DDBJ databases">
        <title>Deep-cultivation of Planctomycetes and their phenomic and genomic characterization uncovers novel biology.</title>
        <authorList>
            <person name="Wiegand S."/>
            <person name="Jogler M."/>
            <person name="Boedeker C."/>
            <person name="Pinto D."/>
            <person name="Vollmers J."/>
            <person name="Rivas-Marin E."/>
            <person name="Kohn T."/>
            <person name="Peeters S.H."/>
            <person name="Heuer A."/>
            <person name="Rast P."/>
            <person name="Oberbeckmann S."/>
            <person name="Bunk B."/>
            <person name="Jeske O."/>
            <person name="Meyerdierks A."/>
            <person name="Storesund J.E."/>
            <person name="Kallscheuer N."/>
            <person name="Luecker S."/>
            <person name="Lage O.M."/>
            <person name="Pohl T."/>
            <person name="Merkel B.J."/>
            <person name="Hornburger P."/>
            <person name="Mueller R.-W."/>
            <person name="Bruemmer F."/>
            <person name="Labrenz M."/>
            <person name="Spormann A.M."/>
            <person name="Op den Camp H."/>
            <person name="Overmann J."/>
            <person name="Amann R."/>
            <person name="Jetten M.S.M."/>
            <person name="Mascher T."/>
            <person name="Medema M.H."/>
            <person name="Devos D.P."/>
            <person name="Kaster A.-K."/>
            <person name="Ovreas L."/>
            <person name="Rohde M."/>
            <person name="Galperin M.Y."/>
            <person name="Jogler C."/>
        </authorList>
    </citation>
    <scope>NUCLEOTIDE SEQUENCE [LARGE SCALE GENOMIC DNA]</scope>
    <source>
        <strain evidence="2 3">KS4</strain>
    </source>
</reference>
<dbReference type="OrthoDB" id="280382at2"/>
<name>A0A517YQ14_9BACT</name>
<feature type="transmembrane region" description="Helical" evidence="1">
    <location>
        <begin position="30"/>
        <end position="62"/>
    </location>
</feature>
<protein>
    <recommendedName>
        <fullName evidence="4">DUF4190 domain-containing protein</fullName>
    </recommendedName>
</protein>
<sequence>MVETEGAAVVADAAEAQGEAGVAISKGSKLALWAMLLGVGGMFLSFVVVGIPIAFLAVVLGLMARGAIQKSGGKLIGKGMMTVGILAGLIGCVIVPVVLVFTVVPAFEAMRVKAQDMVVMDQGRELGLAVHVYHEDKGAWPGTIGDLAESGVNEATFYMPQSGRSIRADFAQMTFEDKRELIRVQSDFVFVPIVEGGNASERVVMFSNPLVRDSQFMVVVFLDGHAEMFEGDWVKEMLGEIEKQNDGKAWMTLLHQQRSNQ</sequence>
<dbReference type="Proteomes" id="UP000317369">
    <property type="component" value="Chromosome"/>
</dbReference>
<accession>A0A517YQ14</accession>
<proteinExistence type="predicted"/>
<organism evidence="2 3">
    <name type="scientific">Poriferisphaera corsica</name>
    <dbReference type="NCBI Taxonomy" id="2528020"/>
    <lineage>
        <taxon>Bacteria</taxon>
        <taxon>Pseudomonadati</taxon>
        <taxon>Planctomycetota</taxon>
        <taxon>Phycisphaerae</taxon>
        <taxon>Phycisphaerales</taxon>
        <taxon>Phycisphaeraceae</taxon>
        <taxon>Poriferisphaera</taxon>
    </lineage>
</organism>
<evidence type="ECO:0000256" key="1">
    <source>
        <dbReference type="SAM" id="Phobius"/>
    </source>
</evidence>
<gene>
    <name evidence="2" type="ORF">KS4_03450</name>
</gene>
<keyword evidence="1" id="KW-0472">Membrane</keyword>
<dbReference type="KEGG" id="pcor:KS4_03450"/>
<keyword evidence="3" id="KW-1185">Reference proteome</keyword>